<dbReference type="PANTHER" id="PTHR43135:SF3">
    <property type="entry name" value="ALPHA-D-RIBOSE 1-METHYLPHOSPHONATE 5-TRIPHOSPHATE DIPHOSPHATASE"/>
    <property type="match status" value="1"/>
</dbReference>
<evidence type="ECO:0000313" key="3">
    <source>
        <dbReference type="EMBL" id="GGI51042.1"/>
    </source>
</evidence>
<dbReference type="SUPFAM" id="SSF51556">
    <property type="entry name" value="Metallo-dependent hydrolases"/>
    <property type="match status" value="2"/>
</dbReference>
<dbReference type="InterPro" id="IPR051781">
    <property type="entry name" value="Metallo-dep_Hydrolase"/>
</dbReference>
<proteinExistence type="predicted"/>
<dbReference type="InterPro" id="IPR032466">
    <property type="entry name" value="Metal_Hydrolase"/>
</dbReference>
<dbReference type="InterPro" id="IPR011059">
    <property type="entry name" value="Metal-dep_hydrolase_composite"/>
</dbReference>
<dbReference type="EMBL" id="BMDO01000005">
    <property type="protein sequence ID" value="GGI51042.1"/>
    <property type="molecule type" value="Genomic_DNA"/>
</dbReference>
<dbReference type="AlphaFoldDB" id="A0A917JAH6"/>
<dbReference type="Gene3D" id="3.20.20.140">
    <property type="entry name" value="Metal-dependent hydrolases"/>
    <property type="match status" value="2"/>
</dbReference>
<evidence type="ECO:0000256" key="1">
    <source>
        <dbReference type="SAM" id="MobiDB-lite"/>
    </source>
</evidence>
<reference evidence="3" key="1">
    <citation type="journal article" date="2014" name="Int. J. Syst. Evol. Microbiol.">
        <title>Complete genome sequence of Corynebacterium casei LMG S-19264T (=DSM 44701T), isolated from a smear-ripened cheese.</title>
        <authorList>
            <consortium name="US DOE Joint Genome Institute (JGI-PGF)"/>
            <person name="Walter F."/>
            <person name="Albersmeier A."/>
            <person name="Kalinowski J."/>
            <person name="Ruckert C."/>
        </authorList>
    </citation>
    <scope>NUCLEOTIDE SEQUENCE</scope>
    <source>
        <strain evidence="3">CCM 8711</strain>
    </source>
</reference>
<dbReference type="InterPro" id="IPR006680">
    <property type="entry name" value="Amidohydro-rel"/>
</dbReference>
<dbReference type="Gene3D" id="2.30.40.10">
    <property type="entry name" value="Urease, subunit C, domain 1"/>
    <property type="match status" value="1"/>
</dbReference>
<organism evidence="3 4">
    <name type="scientific">Mucilaginibacter galii</name>
    <dbReference type="NCBI Taxonomy" id="2005073"/>
    <lineage>
        <taxon>Bacteria</taxon>
        <taxon>Pseudomonadati</taxon>
        <taxon>Bacteroidota</taxon>
        <taxon>Sphingobacteriia</taxon>
        <taxon>Sphingobacteriales</taxon>
        <taxon>Sphingobacteriaceae</taxon>
        <taxon>Mucilaginibacter</taxon>
    </lineage>
</organism>
<dbReference type="SUPFAM" id="SSF51338">
    <property type="entry name" value="Composite domain of metallo-dependent hydrolases"/>
    <property type="match status" value="2"/>
</dbReference>
<protein>
    <submittedName>
        <fullName evidence="3">Periplasmic amidohydrolase</fullName>
    </submittedName>
</protein>
<evidence type="ECO:0000259" key="2">
    <source>
        <dbReference type="Pfam" id="PF01979"/>
    </source>
</evidence>
<feature type="region of interest" description="Disordered" evidence="1">
    <location>
        <begin position="978"/>
        <end position="998"/>
    </location>
</feature>
<feature type="domain" description="Amidohydrolase-related" evidence="2">
    <location>
        <begin position="851"/>
        <end position="943"/>
    </location>
</feature>
<feature type="domain" description="Amidohydrolase-related" evidence="2">
    <location>
        <begin position="324"/>
        <end position="412"/>
    </location>
</feature>
<keyword evidence="4" id="KW-1185">Reference proteome</keyword>
<accession>A0A917JAH6</accession>
<gene>
    <name evidence="3" type="ORF">GCM10011425_22540</name>
</gene>
<name>A0A917JAH6_9SPHI</name>
<sequence length="1026" mass="111178">MVHLSYAQETFPVNGSWDVRSGQYAFTNATIVVSAAQTINNGTLTIKDGKIESVAAGGTVPKGYVTVDLKGKYIYPGLIDAFTTYGIPEAPRTAGAGGGGFNRVSVPVSTKNGPYGWNEAIRPDVNVKNMFHVNTTRAEEMKRNGFTAVQSLIQDGIARGTSAVLSLADARDNEVIIKDEAAAHYSFSKGTAATNYPSSLMGSIALIRQTYYDALWYKGQSKEYNISLAEFNRTQTLPQFFEVSDVQSILRADKIAREFGKTYIYKTDGQEYQRIDAVKALNASFIVPLNFPAAYDVEDALDARNISYSQMKNWELAPTNPATLEKAGIRFALTTNGLTNARDFWTNLRTAITNGLSEKQALLSLTEIPASMLGVSDKIGTLAKGKMANFIITSGNLFKADNTIYETWVQGEKFAVSKMDVSDLRGTYSLSGSGFANTNLVIGGTPGAYTANINRSGADSTRTTGTIVRTGDLVSLYFDLKNKPSGNIRLNGYITSLSPVTMRGTGVLPDGGSVNWTATYTGTAPAGGGFGGRGGRGGAGATGTTGAEQTAKAPVVGPVVYPFAAFGNVVLPKAETTLFKNATVWTNEKEGVLQNADVLIENGKIKAVGKNLQAGGAKVIDATGKHISAGIVDEHSHIAASNGINEGTQSVTSEVRIADVIDAEDINIYRQLAGGVTTSHILHGSANAIGGQTQLMKHRWGVMPEQLKFEGSDGFIKFALGENVTQKNSPQQFGNANVRFPQTRMGVEQVYIDAFTRAKEYKAARAAKGSTTRRDLELDALVEILDGKRFITCHSYVQSEINMLMHVADSMGFKINTFTHILEGYKVADGMQKRKIAGSTFSDWWAYKYEVAEAIPYNGKLMHEVGVLTGFNSDDEEMARRLNQEAAKAVTYGNMSQEDALKLVTLNPAKMLHVDNRIGSLKAGKDADLVLWSANPLSIYAVAEKTYVDGIPYWDYAKDADSQKALKADEGRIIQKMIESKGRGNATQRPAFQRPRSYQCEDVEEDAYIVADDYNHMKQTTVQSHQ</sequence>
<dbReference type="Pfam" id="PF01979">
    <property type="entry name" value="Amidohydro_1"/>
    <property type="match status" value="2"/>
</dbReference>
<evidence type="ECO:0000313" key="4">
    <source>
        <dbReference type="Proteomes" id="UP000662074"/>
    </source>
</evidence>
<dbReference type="PANTHER" id="PTHR43135">
    <property type="entry name" value="ALPHA-D-RIBOSE 1-METHYLPHOSPHONATE 5-TRIPHOSPHATE DIPHOSPHATASE"/>
    <property type="match status" value="1"/>
</dbReference>
<dbReference type="Proteomes" id="UP000662074">
    <property type="component" value="Unassembled WGS sequence"/>
</dbReference>
<reference evidence="3" key="2">
    <citation type="submission" date="2020-09" db="EMBL/GenBank/DDBJ databases">
        <authorList>
            <person name="Sun Q."/>
            <person name="Sedlacek I."/>
        </authorList>
    </citation>
    <scope>NUCLEOTIDE SEQUENCE</scope>
    <source>
        <strain evidence="3">CCM 8711</strain>
    </source>
</reference>
<comment type="caution">
    <text evidence="3">The sequence shown here is derived from an EMBL/GenBank/DDBJ whole genome shotgun (WGS) entry which is preliminary data.</text>
</comment>
<dbReference type="GO" id="GO:0016810">
    <property type="term" value="F:hydrolase activity, acting on carbon-nitrogen (but not peptide) bonds"/>
    <property type="evidence" value="ECO:0007669"/>
    <property type="project" value="InterPro"/>
</dbReference>